<feature type="signal peptide" evidence="2">
    <location>
        <begin position="1"/>
        <end position="19"/>
    </location>
</feature>
<organism evidence="3 4">
    <name type="scientific">Botrytis deweyae</name>
    <dbReference type="NCBI Taxonomy" id="2478750"/>
    <lineage>
        <taxon>Eukaryota</taxon>
        <taxon>Fungi</taxon>
        <taxon>Dikarya</taxon>
        <taxon>Ascomycota</taxon>
        <taxon>Pezizomycotina</taxon>
        <taxon>Leotiomycetes</taxon>
        <taxon>Helotiales</taxon>
        <taxon>Sclerotiniaceae</taxon>
        <taxon>Botrytis</taxon>
    </lineage>
</organism>
<comment type="caution">
    <text evidence="3">The sequence shown here is derived from an EMBL/GenBank/DDBJ whole genome shotgun (WGS) entry which is preliminary data.</text>
</comment>
<keyword evidence="4" id="KW-1185">Reference proteome</keyword>
<feature type="chain" id="PRO_5047126872" description="REJ domain-containing protein" evidence="2">
    <location>
        <begin position="20"/>
        <end position="157"/>
    </location>
</feature>
<dbReference type="GeneID" id="62236046"/>
<evidence type="ECO:0000256" key="1">
    <source>
        <dbReference type="SAM" id="MobiDB-lite"/>
    </source>
</evidence>
<dbReference type="RefSeq" id="XP_038806663.1">
    <property type="nucleotide sequence ID" value="XM_038956896.1"/>
</dbReference>
<dbReference type="Proteomes" id="UP000783213">
    <property type="component" value="Unassembled WGS sequence"/>
</dbReference>
<evidence type="ECO:0000313" key="3">
    <source>
        <dbReference type="EMBL" id="KAF7919435.1"/>
    </source>
</evidence>
<evidence type="ECO:0000313" key="4">
    <source>
        <dbReference type="Proteomes" id="UP000783213"/>
    </source>
</evidence>
<sequence length="157" mass="16702">MHILPLLYIFLPFLIFTSATTLSTTALPTTESETPLQTTQPTQPIQTIAQSTNPASSPPSQTQTQTQPPIPSTSTPLSSGTYLPPTRLTSQTKSTLTPNSTASLILTPTTSSSNAFESDWNKVTNWLSGSGASSLDPASPYWGAWFVIGAGVAWEGW</sequence>
<feature type="compositionally biased region" description="Low complexity" evidence="1">
    <location>
        <begin position="27"/>
        <end position="86"/>
    </location>
</feature>
<feature type="compositionally biased region" description="Polar residues" evidence="1">
    <location>
        <begin position="87"/>
        <end position="100"/>
    </location>
</feature>
<protein>
    <recommendedName>
        <fullName evidence="5">REJ domain-containing protein</fullName>
    </recommendedName>
</protein>
<evidence type="ECO:0000256" key="2">
    <source>
        <dbReference type="SAM" id="SignalP"/>
    </source>
</evidence>
<evidence type="ECO:0008006" key="5">
    <source>
        <dbReference type="Google" id="ProtNLM"/>
    </source>
</evidence>
<keyword evidence="2" id="KW-0732">Signal</keyword>
<accession>A0ABQ7IC38</accession>
<feature type="region of interest" description="Disordered" evidence="1">
    <location>
        <begin position="27"/>
        <end position="100"/>
    </location>
</feature>
<name>A0ABQ7IC38_9HELO</name>
<proteinExistence type="predicted"/>
<gene>
    <name evidence="3" type="ORF">EAE98_009275</name>
</gene>
<dbReference type="EMBL" id="RCSX01000027">
    <property type="protein sequence ID" value="KAF7919435.1"/>
    <property type="molecule type" value="Genomic_DNA"/>
</dbReference>
<reference evidence="3 4" key="1">
    <citation type="journal article" date="2020" name="Genome Biol. Evol.">
        <title>Comparative genomics of Sclerotiniaceae.</title>
        <authorList>
            <person name="Valero Jimenez C.A."/>
            <person name="Steentjes M."/>
            <person name="Scholten O.E."/>
            <person name="Van Kan J.A.L."/>
        </authorList>
    </citation>
    <scope>NUCLEOTIDE SEQUENCE [LARGE SCALE GENOMIC DNA]</scope>
    <source>
        <strain evidence="3 4">B1</strain>
    </source>
</reference>